<organism evidence="6 8">
    <name type="scientific">Morella rubra</name>
    <name type="common">Chinese bayberry</name>
    <dbReference type="NCBI Taxonomy" id="262757"/>
    <lineage>
        <taxon>Eukaryota</taxon>
        <taxon>Viridiplantae</taxon>
        <taxon>Streptophyta</taxon>
        <taxon>Embryophyta</taxon>
        <taxon>Tracheophyta</taxon>
        <taxon>Spermatophyta</taxon>
        <taxon>Magnoliopsida</taxon>
        <taxon>eudicotyledons</taxon>
        <taxon>Gunneridae</taxon>
        <taxon>Pentapetalae</taxon>
        <taxon>rosids</taxon>
        <taxon>fabids</taxon>
        <taxon>Fagales</taxon>
        <taxon>Myricaceae</taxon>
        <taxon>Morella</taxon>
    </lineage>
</organism>
<comment type="caution">
    <text evidence="6">The sequence shown here is derived from an EMBL/GenBank/DDBJ whole genome shotgun (WGS) entry which is preliminary data.</text>
</comment>
<evidence type="ECO:0000256" key="2">
    <source>
        <dbReference type="ARBA" id="ARBA00023157"/>
    </source>
</evidence>
<keyword evidence="1 4" id="KW-0732">Signal</keyword>
<reference evidence="6 8" key="2">
    <citation type="journal article" date="2019" name="Plant Biotechnol. J.">
        <title>The red bayberry genome and genetic basis of sex determination.</title>
        <authorList>
            <person name="Jia H.M."/>
            <person name="Jia H.J."/>
            <person name="Cai Q.L."/>
            <person name="Wang Y."/>
            <person name="Zhao H.B."/>
            <person name="Yang W.F."/>
            <person name="Wang G.Y."/>
            <person name="Li Y.H."/>
            <person name="Zhan D.L."/>
            <person name="Shen Y.T."/>
            <person name="Niu Q.F."/>
            <person name="Chang L."/>
            <person name="Qiu J."/>
            <person name="Zhao L."/>
            <person name="Xie H.B."/>
            <person name="Fu W.Y."/>
            <person name="Jin J."/>
            <person name="Li X.W."/>
            <person name="Jiao Y."/>
            <person name="Zhou C.C."/>
            <person name="Tu T."/>
            <person name="Chai C.Y."/>
            <person name="Gao J.L."/>
            <person name="Fan L.J."/>
            <person name="van de Weg E."/>
            <person name="Wang J.Y."/>
            <person name="Gao Z.S."/>
        </authorList>
    </citation>
    <scope>NUCLEOTIDE SEQUENCE [LARGE SCALE GENOMIC DNA]</scope>
    <source>
        <tissue evidence="6">Leaves</tissue>
    </source>
</reference>
<dbReference type="FunFam" id="2.90.10.10:FF:000005">
    <property type="entry name" value="G-type lectin S-receptor-like serine/threonine-protein kinase"/>
    <property type="match status" value="1"/>
</dbReference>
<name>A0A6A1WC04_9ROSI</name>
<dbReference type="PROSITE" id="PS50927">
    <property type="entry name" value="BULB_LECTIN"/>
    <property type="match status" value="1"/>
</dbReference>
<gene>
    <name evidence="6" type="ORF">CJ030_MR2G029006</name>
    <name evidence="7" type="ORF">CJ030_MR2G029009</name>
</gene>
<keyword evidence="8" id="KW-1185">Reference proteome</keyword>
<dbReference type="CDD" id="cd00028">
    <property type="entry name" value="B_lectin"/>
    <property type="match status" value="1"/>
</dbReference>
<dbReference type="PANTHER" id="PTHR32444:SF130">
    <property type="entry name" value="RECEPTOR-LIKE SERINE_THREONINE-PROTEIN KINASE"/>
    <property type="match status" value="1"/>
</dbReference>
<evidence type="ECO:0000313" key="7">
    <source>
        <dbReference type="EMBL" id="KAB1222768.1"/>
    </source>
</evidence>
<dbReference type="InterPro" id="IPR001480">
    <property type="entry name" value="Bulb-type_lectin_dom"/>
</dbReference>
<dbReference type="EMBL" id="RXIC02000020">
    <property type="protein sequence ID" value="KAB1222765.1"/>
    <property type="molecule type" value="Genomic_DNA"/>
</dbReference>
<evidence type="ECO:0000256" key="1">
    <source>
        <dbReference type="ARBA" id="ARBA00022729"/>
    </source>
</evidence>
<sequence length="152" mass="16807">MDTQKMLKCLMLVVLFFFPSCTSIDTLTANQSIKDGQSMMSKEKNFALGFFSPGNSSHPYLGIWFVKVREQATVWIANRNDPINGSSGVLSINNYGNLTLYDSYNRPVWSTDVSVQGTTFSVAHLLDSGNLVQVQESNAKALIIGQILFSRA</sequence>
<accession>A0A6A1WC04</accession>
<keyword evidence="3" id="KW-0325">Glycoprotein</keyword>
<proteinExistence type="predicted"/>
<dbReference type="Pfam" id="PF01453">
    <property type="entry name" value="B_lectin"/>
    <property type="match status" value="1"/>
</dbReference>
<protein>
    <recommendedName>
        <fullName evidence="5">Bulb-type lectin domain-containing protein</fullName>
    </recommendedName>
</protein>
<dbReference type="AlphaFoldDB" id="A0A6A1WC04"/>
<dbReference type="OrthoDB" id="1936886at2759"/>
<dbReference type="InterPro" id="IPR036426">
    <property type="entry name" value="Bulb-type_lectin_dom_sf"/>
</dbReference>
<dbReference type="Gene3D" id="2.90.10.10">
    <property type="entry name" value="Bulb-type lectin domain"/>
    <property type="match status" value="1"/>
</dbReference>
<dbReference type="SMART" id="SM00108">
    <property type="entry name" value="B_lectin"/>
    <property type="match status" value="1"/>
</dbReference>
<dbReference type="PANTHER" id="PTHR32444">
    <property type="entry name" value="BULB-TYPE LECTIN DOMAIN-CONTAINING PROTEIN"/>
    <property type="match status" value="1"/>
</dbReference>
<feature type="domain" description="Bulb-type lectin" evidence="5">
    <location>
        <begin position="24"/>
        <end position="146"/>
    </location>
</feature>
<evidence type="ECO:0000256" key="3">
    <source>
        <dbReference type="ARBA" id="ARBA00023180"/>
    </source>
</evidence>
<reference evidence="6" key="1">
    <citation type="submission" date="2018-07" db="EMBL/GenBank/DDBJ databases">
        <authorList>
            <person name="Gao Z.-S."/>
            <person name="Jia H.-M."/>
            <person name="Jia H.-J."/>
            <person name="Cai Q.-L."/>
            <person name="Wang Y."/>
            <person name="Zhao H.-B."/>
        </authorList>
    </citation>
    <scope>NUCLEOTIDE SEQUENCE</scope>
    <source>
        <tissue evidence="6">Leaves</tissue>
    </source>
</reference>
<feature type="chain" id="PRO_5035411345" description="Bulb-type lectin domain-containing protein" evidence="4">
    <location>
        <begin position="24"/>
        <end position="152"/>
    </location>
</feature>
<keyword evidence="2" id="KW-1015">Disulfide bond</keyword>
<dbReference type="SUPFAM" id="SSF51110">
    <property type="entry name" value="alpha-D-mannose-specific plant lectins"/>
    <property type="match status" value="1"/>
</dbReference>
<dbReference type="Proteomes" id="UP000516437">
    <property type="component" value="Chromosome 2"/>
</dbReference>
<evidence type="ECO:0000256" key="4">
    <source>
        <dbReference type="SAM" id="SignalP"/>
    </source>
</evidence>
<reference evidence="6" key="3">
    <citation type="submission" date="2019-09" db="EMBL/GenBank/DDBJ databases">
        <authorList>
            <person name="Gao Z."/>
        </authorList>
    </citation>
    <scope>NUCLEOTIDE SEQUENCE</scope>
    <source>
        <tissue evidence="6">Leaves</tissue>
    </source>
</reference>
<evidence type="ECO:0000313" key="8">
    <source>
        <dbReference type="Proteomes" id="UP000516437"/>
    </source>
</evidence>
<feature type="signal peptide" evidence="4">
    <location>
        <begin position="1"/>
        <end position="23"/>
    </location>
</feature>
<dbReference type="EMBL" id="RXIC02000020">
    <property type="protein sequence ID" value="KAB1222768.1"/>
    <property type="molecule type" value="Genomic_DNA"/>
</dbReference>
<evidence type="ECO:0000313" key="6">
    <source>
        <dbReference type="EMBL" id="KAB1222765.1"/>
    </source>
</evidence>
<evidence type="ECO:0000259" key="5">
    <source>
        <dbReference type="PROSITE" id="PS50927"/>
    </source>
</evidence>